<dbReference type="InterPro" id="IPR051450">
    <property type="entry name" value="Gfo/Idh/MocA_Oxidoreductases"/>
</dbReference>
<gene>
    <name evidence="3" type="ORF">AcetOrient_orf02466</name>
</gene>
<protein>
    <submittedName>
        <fullName evidence="3">Oxidoreductase</fullName>
    </submittedName>
</protein>
<dbReference type="GO" id="GO:0000166">
    <property type="term" value="F:nucleotide binding"/>
    <property type="evidence" value="ECO:0007669"/>
    <property type="project" value="InterPro"/>
</dbReference>
<dbReference type="PANTHER" id="PTHR43377:SF8">
    <property type="entry name" value="BLR3664 PROTEIN"/>
    <property type="match status" value="1"/>
</dbReference>
<proteinExistence type="predicted"/>
<sequence>MNKPLQILVSGPGLIGKQHIALIDKKTDCQLAAIVTPEPDAASSFNVPLFTNIESALAAIPLDAAIISAPNAFHAEQVMACIQHGVPVLVEKPMTESLQTARTLVELSEACHVPVLVGHHRAYSPLLKVAQDFLKSPQFGQAVALQGTAVFYKPNSYFKAGPWRTRQGGGPLLINLIHEVGLMRFFFGEIKSVTAIASHAIRKFEVEDTVAMTLRFKNGSLGTFLLSDCAASNKSWELTSGENPNYPTHPQDDCYHFVGTNGSLDFPSMNVRYYGQDTDPSWWNTFQYGRLQINRQPPLQKQLEHFVDVIRHKASPLVSARDGYLNILVVQAINDAINTQSTIQIADVAEPLIEKP</sequence>
<dbReference type="InterPro" id="IPR000683">
    <property type="entry name" value="Gfo/Idh/MocA-like_OxRdtase_N"/>
</dbReference>
<accession>A0A2Z5ZGZ9</accession>
<dbReference type="InterPro" id="IPR036291">
    <property type="entry name" value="NAD(P)-bd_dom_sf"/>
</dbReference>
<dbReference type="KEGG" id="aot:AcetOri_orf02466"/>
<dbReference type="EMBL" id="AP018515">
    <property type="protein sequence ID" value="BBC79984.1"/>
    <property type="molecule type" value="Genomic_DNA"/>
</dbReference>
<dbReference type="SUPFAM" id="SSF51735">
    <property type="entry name" value="NAD(P)-binding Rossmann-fold domains"/>
    <property type="match status" value="1"/>
</dbReference>
<reference evidence="3 4" key="1">
    <citation type="submission" date="2018-02" db="EMBL/GenBank/DDBJ databases">
        <title>Acetobacter orientalis genome.</title>
        <authorList>
            <person name="Nakashima N."/>
            <person name="Tamura T."/>
        </authorList>
    </citation>
    <scope>NUCLEOTIDE SEQUENCE [LARGE SCALE GENOMIC DNA]</scope>
    <source>
        <strain evidence="3 4">FAN1</strain>
    </source>
</reference>
<dbReference type="Pfam" id="PF01408">
    <property type="entry name" value="GFO_IDH_MocA"/>
    <property type="match status" value="1"/>
</dbReference>
<feature type="domain" description="Gfo/Idh/MocA-like oxidoreductase N-terminal" evidence="1">
    <location>
        <begin position="6"/>
        <end position="119"/>
    </location>
</feature>
<evidence type="ECO:0000313" key="4">
    <source>
        <dbReference type="Proteomes" id="UP000270034"/>
    </source>
</evidence>
<organism evidence="3 4">
    <name type="scientific">Acetobacter orientalis</name>
    <dbReference type="NCBI Taxonomy" id="146474"/>
    <lineage>
        <taxon>Bacteria</taxon>
        <taxon>Pseudomonadati</taxon>
        <taxon>Pseudomonadota</taxon>
        <taxon>Alphaproteobacteria</taxon>
        <taxon>Acetobacterales</taxon>
        <taxon>Acetobacteraceae</taxon>
        <taxon>Acetobacter</taxon>
    </lineage>
</organism>
<dbReference type="SUPFAM" id="SSF55347">
    <property type="entry name" value="Glyceraldehyde-3-phosphate dehydrogenase-like, C-terminal domain"/>
    <property type="match status" value="1"/>
</dbReference>
<evidence type="ECO:0000313" key="3">
    <source>
        <dbReference type="EMBL" id="BBC79984.1"/>
    </source>
</evidence>
<dbReference type="Pfam" id="PF22725">
    <property type="entry name" value="GFO_IDH_MocA_C3"/>
    <property type="match status" value="1"/>
</dbReference>
<dbReference type="AlphaFoldDB" id="A0A2Z5ZGZ9"/>
<evidence type="ECO:0000259" key="2">
    <source>
        <dbReference type="Pfam" id="PF22725"/>
    </source>
</evidence>
<dbReference type="Gene3D" id="3.40.50.720">
    <property type="entry name" value="NAD(P)-binding Rossmann-like Domain"/>
    <property type="match status" value="1"/>
</dbReference>
<dbReference type="Proteomes" id="UP000270034">
    <property type="component" value="Chromosome"/>
</dbReference>
<evidence type="ECO:0000259" key="1">
    <source>
        <dbReference type="Pfam" id="PF01408"/>
    </source>
</evidence>
<dbReference type="PANTHER" id="PTHR43377">
    <property type="entry name" value="BILIVERDIN REDUCTASE A"/>
    <property type="match status" value="1"/>
</dbReference>
<feature type="domain" description="GFO/IDH/MocA-like oxidoreductase" evidence="2">
    <location>
        <begin position="130"/>
        <end position="264"/>
    </location>
</feature>
<dbReference type="InterPro" id="IPR055170">
    <property type="entry name" value="GFO_IDH_MocA-like_dom"/>
</dbReference>
<dbReference type="Gene3D" id="3.30.360.10">
    <property type="entry name" value="Dihydrodipicolinate Reductase, domain 2"/>
    <property type="match status" value="1"/>
</dbReference>
<name>A0A2Z5ZGZ9_9PROT</name>